<evidence type="ECO:0000313" key="2">
    <source>
        <dbReference type="EMBL" id="OBI77949.1"/>
    </source>
</evidence>
<accession>A0A1A3BSR7</accession>
<evidence type="ECO:0000256" key="1">
    <source>
        <dbReference type="SAM" id="Phobius"/>
    </source>
</evidence>
<dbReference type="EMBL" id="LZKQ01000252">
    <property type="protein sequence ID" value="OBI77949.1"/>
    <property type="molecule type" value="Genomic_DNA"/>
</dbReference>
<name>A0A1A3BSR7_MYCAS</name>
<gene>
    <name evidence="2" type="ORF">A9X01_28100</name>
</gene>
<dbReference type="STRING" id="1790.A5645_19975"/>
<protein>
    <submittedName>
        <fullName evidence="2">Uncharacterized protein</fullName>
    </submittedName>
</protein>
<proteinExistence type="predicted"/>
<dbReference type="InterPro" id="IPR027948">
    <property type="entry name" value="DUF4436"/>
</dbReference>
<dbReference type="Pfam" id="PF14494">
    <property type="entry name" value="DUF4436"/>
    <property type="match status" value="1"/>
</dbReference>
<reference evidence="2 3" key="1">
    <citation type="submission" date="2016-06" db="EMBL/GenBank/DDBJ databases">
        <authorList>
            <person name="Kjaerup R.B."/>
            <person name="Dalgaard T.S."/>
            <person name="Juul-Madsen H.R."/>
        </authorList>
    </citation>
    <scope>NUCLEOTIDE SEQUENCE [LARGE SCALE GENOMIC DNA]</scope>
    <source>
        <strain evidence="2 3">1081914.2</strain>
    </source>
</reference>
<evidence type="ECO:0000313" key="3">
    <source>
        <dbReference type="Proteomes" id="UP000093795"/>
    </source>
</evidence>
<keyword evidence="1" id="KW-1133">Transmembrane helix</keyword>
<feature type="transmembrane region" description="Helical" evidence="1">
    <location>
        <begin position="68"/>
        <end position="87"/>
    </location>
</feature>
<keyword evidence="1" id="KW-0472">Membrane</keyword>
<comment type="caution">
    <text evidence="2">The sequence shown here is derived from an EMBL/GenBank/DDBJ whole genome shotgun (WGS) entry which is preliminary data.</text>
</comment>
<dbReference type="RefSeq" id="WP_065122721.1">
    <property type="nucleotide sequence ID" value="NZ_LZKQ01000252.1"/>
</dbReference>
<keyword evidence="1" id="KW-0812">Transmembrane</keyword>
<organism evidence="2 3">
    <name type="scientific">Mycobacterium asiaticum</name>
    <dbReference type="NCBI Taxonomy" id="1790"/>
    <lineage>
        <taxon>Bacteria</taxon>
        <taxon>Bacillati</taxon>
        <taxon>Actinomycetota</taxon>
        <taxon>Actinomycetes</taxon>
        <taxon>Mycobacteriales</taxon>
        <taxon>Mycobacteriaceae</taxon>
        <taxon>Mycobacterium</taxon>
    </lineage>
</organism>
<dbReference type="Proteomes" id="UP000093795">
    <property type="component" value="Unassembled WGS sequence"/>
</dbReference>
<sequence length="92" mass="9960">MSLFGYDRLAAVPRQLSDPDLSTADNKVVVVRLEPLGTGSTTAAGRVDVTELREGWLPPAGSWVDQAVVIWVLIGLATALVLYVMAWHRQGD</sequence>
<dbReference type="AlphaFoldDB" id="A0A1A3BSR7"/>
<dbReference type="eggNOG" id="ENOG5032X2I">
    <property type="taxonomic scope" value="Bacteria"/>
</dbReference>